<sequence length="278" mass="31924">MQRKNSSRGRQAGKNSNPQGKGQFKKDFRRPKSSAPKQAQKKDDGVRLNKYIANSGICSRREADTYIEHGSVTVNDKLITEMGYKVQPGDQVKFDGTLISMEQKRYVLLNKPKNYITTMEDDRGRKTVMELISNATKERIYPVGRLDRNTTGLLLFTNDGELAKKLTHPKHNVRKLYHASLDKKLTLADLEKLRGDVIIEGKKVFIDAVSYVEGERKTEVGIEIHSGRNRIVRKIFEHFGYHVVKLDRVIFAGLTKKNLPRGRWRELTNQELNNLQML</sequence>
<feature type="region of interest" description="Disordered" evidence="5">
    <location>
        <begin position="1"/>
        <end position="45"/>
    </location>
</feature>
<dbReference type="InterPro" id="IPR006145">
    <property type="entry name" value="PsdUridine_synth_RsuA/RluA"/>
</dbReference>
<gene>
    <name evidence="7" type="primary">rluB</name>
    <name evidence="7" type="ORF">T190423A01A_20435</name>
</gene>
<dbReference type="InterPro" id="IPR000748">
    <property type="entry name" value="PsdUridine_synth_RsuA/RluB/E/F"/>
</dbReference>
<dbReference type="EC" id="5.4.99.-" evidence="4"/>
<dbReference type="Gene3D" id="3.10.290.10">
    <property type="entry name" value="RNA-binding S4 domain"/>
    <property type="match status" value="1"/>
</dbReference>
<dbReference type="RefSeq" id="WP_348716248.1">
    <property type="nucleotide sequence ID" value="NZ_CAXJIO010000011.1"/>
</dbReference>
<keyword evidence="3" id="KW-0694">RNA-binding</keyword>
<evidence type="ECO:0000256" key="5">
    <source>
        <dbReference type="SAM" id="MobiDB-lite"/>
    </source>
</evidence>
<dbReference type="InterPro" id="IPR002942">
    <property type="entry name" value="S4_RNA-bd"/>
</dbReference>
<dbReference type="EMBL" id="CAXJIO010000011">
    <property type="protein sequence ID" value="CAL2102684.1"/>
    <property type="molecule type" value="Genomic_DNA"/>
</dbReference>
<dbReference type="Gene3D" id="3.30.70.1560">
    <property type="entry name" value="Alpha-L RNA-binding motif"/>
    <property type="match status" value="1"/>
</dbReference>
<dbReference type="CDD" id="cd02870">
    <property type="entry name" value="PseudoU_synth_RsuA_like"/>
    <property type="match status" value="1"/>
</dbReference>
<dbReference type="SUPFAM" id="SSF55120">
    <property type="entry name" value="Pseudouridine synthase"/>
    <property type="match status" value="1"/>
</dbReference>
<comment type="caution">
    <text evidence="7">The sequence shown here is derived from an EMBL/GenBank/DDBJ whole genome shotgun (WGS) entry which is preliminary data.</text>
</comment>
<accession>A0ABP1EYU9</accession>
<dbReference type="InterPro" id="IPR050343">
    <property type="entry name" value="RsuA_PseudoU_synthase"/>
</dbReference>
<evidence type="ECO:0000256" key="3">
    <source>
        <dbReference type="PROSITE-ProRule" id="PRU00182"/>
    </source>
</evidence>
<evidence type="ECO:0000256" key="2">
    <source>
        <dbReference type="ARBA" id="ARBA00023235"/>
    </source>
</evidence>
<dbReference type="SMART" id="SM00363">
    <property type="entry name" value="S4"/>
    <property type="match status" value="1"/>
</dbReference>
<dbReference type="InterPro" id="IPR020103">
    <property type="entry name" value="PsdUridine_synth_cat_dom_sf"/>
</dbReference>
<dbReference type="SUPFAM" id="SSF55174">
    <property type="entry name" value="Alpha-L RNA-binding motif"/>
    <property type="match status" value="1"/>
</dbReference>
<comment type="similarity">
    <text evidence="1 4">Belongs to the pseudouridine synthase RsuA family.</text>
</comment>
<keyword evidence="2 4" id="KW-0413">Isomerase</keyword>
<dbReference type="InterPro" id="IPR018496">
    <property type="entry name" value="PsdUridine_synth_RsuA/RluB_CS"/>
</dbReference>
<dbReference type="InterPro" id="IPR036986">
    <property type="entry name" value="S4_RNA-bd_sf"/>
</dbReference>
<dbReference type="Gene3D" id="3.30.70.580">
    <property type="entry name" value="Pseudouridine synthase I, catalytic domain, N-terminal subdomain"/>
    <property type="match status" value="1"/>
</dbReference>
<dbReference type="GO" id="GO:0160139">
    <property type="term" value="F:23S rRNA pseudouridine(2605) synthase activity"/>
    <property type="evidence" value="ECO:0007669"/>
    <property type="project" value="UniProtKB-EC"/>
</dbReference>
<dbReference type="InterPro" id="IPR042092">
    <property type="entry name" value="PsdUridine_s_RsuA/RluB/E/F_cat"/>
</dbReference>
<dbReference type="Pfam" id="PF01479">
    <property type="entry name" value="S4"/>
    <property type="match status" value="1"/>
</dbReference>
<organism evidence="7 8">
    <name type="scientific">Tenacibaculum polynesiense</name>
    <dbReference type="NCBI Taxonomy" id="3137857"/>
    <lineage>
        <taxon>Bacteria</taxon>
        <taxon>Pseudomonadati</taxon>
        <taxon>Bacteroidota</taxon>
        <taxon>Flavobacteriia</taxon>
        <taxon>Flavobacteriales</taxon>
        <taxon>Flavobacteriaceae</taxon>
        <taxon>Tenacibaculum</taxon>
    </lineage>
</organism>
<dbReference type="Pfam" id="PF00849">
    <property type="entry name" value="PseudoU_synth_2"/>
    <property type="match status" value="1"/>
</dbReference>
<dbReference type="PROSITE" id="PS50889">
    <property type="entry name" value="S4"/>
    <property type="match status" value="1"/>
</dbReference>
<proteinExistence type="inferred from homology"/>
<protein>
    <recommendedName>
        <fullName evidence="4">Pseudouridine synthase</fullName>
        <ecNumber evidence="4">5.4.99.-</ecNumber>
    </recommendedName>
</protein>
<dbReference type="PROSITE" id="PS01149">
    <property type="entry name" value="PSI_RSU"/>
    <property type="match status" value="1"/>
</dbReference>
<evidence type="ECO:0000313" key="7">
    <source>
        <dbReference type="EMBL" id="CAL2102684.1"/>
    </source>
</evidence>
<reference evidence="7 8" key="1">
    <citation type="submission" date="2024-05" db="EMBL/GenBank/DDBJ databases">
        <authorList>
            <person name="Duchaud E."/>
        </authorList>
    </citation>
    <scope>NUCLEOTIDE SEQUENCE [LARGE SCALE GENOMIC DNA]</scope>
    <source>
        <strain evidence="7">Ena-SAMPLE-TAB-13-05-2024-13:56:06:370-140308</strain>
    </source>
</reference>
<dbReference type="Proteomes" id="UP001497527">
    <property type="component" value="Unassembled WGS sequence"/>
</dbReference>
<dbReference type="InterPro" id="IPR020094">
    <property type="entry name" value="TruA/RsuA/RluB/E/F_N"/>
</dbReference>
<dbReference type="NCBIfam" id="TIGR00093">
    <property type="entry name" value="pseudouridine synthase"/>
    <property type="match status" value="1"/>
</dbReference>
<evidence type="ECO:0000256" key="1">
    <source>
        <dbReference type="ARBA" id="ARBA00008348"/>
    </source>
</evidence>
<evidence type="ECO:0000259" key="6">
    <source>
        <dbReference type="SMART" id="SM00363"/>
    </source>
</evidence>
<dbReference type="PANTHER" id="PTHR47683">
    <property type="entry name" value="PSEUDOURIDINE SYNTHASE FAMILY PROTEIN-RELATED"/>
    <property type="match status" value="1"/>
</dbReference>
<name>A0ABP1EYU9_9FLAO</name>
<dbReference type="PANTHER" id="PTHR47683:SF2">
    <property type="entry name" value="RNA-BINDING S4 DOMAIN-CONTAINING PROTEIN"/>
    <property type="match status" value="1"/>
</dbReference>
<keyword evidence="8" id="KW-1185">Reference proteome</keyword>
<dbReference type="CDD" id="cd00165">
    <property type="entry name" value="S4"/>
    <property type="match status" value="1"/>
</dbReference>
<evidence type="ECO:0000256" key="4">
    <source>
        <dbReference type="RuleBase" id="RU003887"/>
    </source>
</evidence>
<evidence type="ECO:0000313" key="8">
    <source>
        <dbReference type="Proteomes" id="UP001497527"/>
    </source>
</evidence>
<feature type="domain" description="RNA-binding S4" evidence="6">
    <location>
        <begin position="46"/>
        <end position="113"/>
    </location>
</feature>